<evidence type="ECO:0000256" key="1">
    <source>
        <dbReference type="PROSITE-ProRule" id="PRU00042"/>
    </source>
</evidence>
<dbReference type="SMART" id="SM00355">
    <property type="entry name" value="ZnF_C2H2"/>
    <property type="match status" value="4"/>
</dbReference>
<evidence type="ECO:0000313" key="4">
    <source>
        <dbReference type="EMBL" id="KAF7255045.1"/>
    </source>
</evidence>
<evidence type="ECO:0000256" key="2">
    <source>
        <dbReference type="SAM" id="MobiDB-lite"/>
    </source>
</evidence>
<keyword evidence="1" id="KW-0862">Zinc</keyword>
<name>A0A8S9YJS0_9TREM</name>
<reference evidence="4" key="1">
    <citation type="submission" date="2019-07" db="EMBL/GenBank/DDBJ databases">
        <title>Annotation for the trematode Paragonimus miyazaki's.</title>
        <authorList>
            <person name="Choi Y.-J."/>
        </authorList>
    </citation>
    <scope>NUCLEOTIDE SEQUENCE</scope>
    <source>
        <strain evidence="4">Japan</strain>
    </source>
</reference>
<dbReference type="PROSITE" id="PS00028">
    <property type="entry name" value="ZINC_FINGER_C2H2_1"/>
    <property type="match status" value="2"/>
</dbReference>
<evidence type="ECO:0000259" key="3">
    <source>
        <dbReference type="PROSITE" id="PS50157"/>
    </source>
</evidence>
<feature type="compositionally biased region" description="Polar residues" evidence="2">
    <location>
        <begin position="137"/>
        <end position="150"/>
    </location>
</feature>
<organism evidence="4 5">
    <name type="scientific">Paragonimus skrjabini miyazakii</name>
    <dbReference type="NCBI Taxonomy" id="59628"/>
    <lineage>
        <taxon>Eukaryota</taxon>
        <taxon>Metazoa</taxon>
        <taxon>Spiralia</taxon>
        <taxon>Lophotrochozoa</taxon>
        <taxon>Platyhelminthes</taxon>
        <taxon>Trematoda</taxon>
        <taxon>Digenea</taxon>
        <taxon>Plagiorchiida</taxon>
        <taxon>Troglotremata</taxon>
        <taxon>Troglotrematidae</taxon>
        <taxon>Paragonimus</taxon>
    </lineage>
</organism>
<sequence>MTEPIGPLDLRLSRSSINSGTIKQQMSINRKSRFKQHLDEKRLRIMTDSRSKSLRSPLIVNQTCVSPLDRKLSRHTDIFICPICQACSDKLESFVDHMALHVVQGSTDRDPSNFSDETAFEVHSTDRVNSFKEDVQSKSTRTSSTNSQFDEQETNFADQCRDQCTLVETNQHSEIIGCKSRTLTAMKNETLKSTQACTICETGLEFSSVSALQNHVQTVHIQKVYQCARCEKNFPTKSACTEHIFLDHIEQKLNVGSFDPGDHLHTLSYLIPLLQSIYEDGPNQLPQSIVQQEGESFDEYGTKVTFQIPIFTQSLLRMQSTKGRTDGLPSKFMQILKYITQPGNHQKVSTKKDMSNEVEMNSETMSCERSTPNKPNQQLQNPSEFPQNDKTCSKRFRIIQLEAKASLNETGNIARMDEKDEETKHNHSLLVRKKNMFQSIPTEQVLSAREEAQSQSFKDVTLPLSRRLDNFFKCVPSYNPWLLSHPVRNLLPVELASKVDSFEAARLCHFCLKGFPDEMAVLRHQVAEHSLTEELPQQ</sequence>
<dbReference type="InterPro" id="IPR013087">
    <property type="entry name" value="Znf_C2H2_type"/>
</dbReference>
<keyword evidence="5" id="KW-1185">Reference proteome</keyword>
<dbReference type="AlphaFoldDB" id="A0A8S9YJS0"/>
<gene>
    <name evidence="4" type="ORF">EG68_08193</name>
</gene>
<keyword evidence="1" id="KW-0479">Metal-binding</keyword>
<accession>A0A8S9YJS0</accession>
<dbReference type="EMBL" id="JTDE01004380">
    <property type="protein sequence ID" value="KAF7255045.1"/>
    <property type="molecule type" value="Genomic_DNA"/>
</dbReference>
<dbReference type="SUPFAM" id="SSF57667">
    <property type="entry name" value="beta-beta-alpha zinc fingers"/>
    <property type="match status" value="1"/>
</dbReference>
<dbReference type="PROSITE" id="PS50157">
    <property type="entry name" value="ZINC_FINGER_C2H2_2"/>
    <property type="match status" value="1"/>
</dbReference>
<dbReference type="Proteomes" id="UP000822476">
    <property type="component" value="Unassembled WGS sequence"/>
</dbReference>
<evidence type="ECO:0000313" key="5">
    <source>
        <dbReference type="Proteomes" id="UP000822476"/>
    </source>
</evidence>
<feature type="region of interest" description="Disordered" evidence="2">
    <location>
        <begin position="131"/>
        <end position="150"/>
    </location>
</feature>
<protein>
    <recommendedName>
        <fullName evidence="3">C2H2-type domain-containing protein</fullName>
    </recommendedName>
</protein>
<feature type="compositionally biased region" description="Polar residues" evidence="2">
    <location>
        <begin position="358"/>
        <end position="389"/>
    </location>
</feature>
<feature type="domain" description="C2H2-type" evidence="3">
    <location>
        <begin position="225"/>
        <end position="253"/>
    </location>
</feature>
<comment type="caution">
    <text evidence="4">The sequence shown here is derived from an EMBL/GenBank/DDBJ whole genome shotgun (WGS) entry which is preliminary data.</text>
</comment>
<dbReference type="InterPro" id="IPR036236">
    <property type="entry name" value="Znf_C2H2_sf"/>
</dbReference>
<dbReference type="OrthoDB" id="6244899at2759"/>
<keyword evidence="1" id="KW-0863">Zinc-finger</keyword>
<proteinExistence type="predicted"/>
<dbReference type="Gene3D" id="3.30.160.60">
    <property type="entry name" value="Classic Zinc Finger"/>
    <property type="match status" value="1"/>
</dbReference>
<feature type="region of interest" description="Disordered" evidence="2">
    <location>
        <begin position="344"/>
        <end position="389"/>
    </location>
</feature>
<dbReference type="GO" id="GO:0008270">
    <property type="term" value="F:zinc ion binding"/>
    <property type="evidence" value="ECO:0007669"/>
    <property type="project" value="UniProtKB-KW"/>
</dbReference>